<gene>
    <name evidence="3" type="ORF">PROAA_2180013</name>
</gene>
<reference evidence="3 4" key="1">
    <citation type="submission" date="2016-06" db="EMBL/GenBank/DDBJ databases">
        <authorList>
            <person name="Kjaerup R.B."/>
            <person name="Dalgaard T.S."/>
            <person name="Juul-Madsen H.R."/>
        </authorList>
    </citation>
    <scope>NUCLEOTIDE SEQUENCE [LARGE SCALE GENOMIC DNA]</scope>
    <source>
        <strain evidence="3">2</strain>
    </source>
</reference>
<dbReference type="AlphaFoldDB" id="A0A1A8XRR8"/>
<dbReference type="RefSeq" id="WP_186410856.1">
    <property type="nucleotide sequence ID" value="NZ_FLQY01000133.1"/>
</dbReference>
<evidence type="ECO:0000256" key="1">
    <source>
        <dbReference type="SAM" id="Coils"/>
    </source>
</evidence>
<feature type="coiled-coil region" evidence="1">
    <location>
        <begin position="65"/>
        <end position="134"/>
    </location>
</feature>
<keyword evidence="2" id="KW-0812">Transmembrane</keyword>
<keyword evidence="2" id="KW-0472">Membrane</keyword>
<evidence type="ECO:0000313" key="3">
    <source>
        <dbReference type="EMBL" id="SBT07381.1"/>
    </source>
</evidence>
<dbReference type="Pfam" id="PF20567">
    <property type="entry name" value="DUF6776"/>
    <property type="match status" value="1"/>
</dbReference>
<accession>A0A1A8XRR8</accession>
<keyword evidence="1" id="KW-0175">Coiled coil</keyword>
<evidence type="ECO:0000256" key="2">
    <source>
        <dbReference type="SAM" id="Phobius"/>
    </source>
</evidence>
<protein>
    <recommendedName>
        <fullName evidence="5">Transmembrane protein</fullName>
    </recommendedName>
</protein>
<dbReference type="InterPro" id="IPR046703">
    <property type="entry name" value="DUF6776"/>
</dbReference>
<keyword evidence="4" id="KW-1185">Reference proteome</keyword>
<evidence type="ECO:0008006" key="5">
    <source>
        <dbReference type="Google" id="ProtNLM"/>
    </source>
</evidence>
<evidence type="ECO:0000313" key="4">
    <source>
        <dbReference type="Proteomes" id="UP000199600"/>
    </source>
</evidence>
<name>A0A1A8XRR8_9RHOO</name>
<dbReference type="EMBL" id="FLQY01000133">
    <property type="protein sequence ID" value="SBT07381.1"/>
    <property type="molecule type" value="Genomic_DNA"/>
</dbReference>
<proteinExistence type="predicted"/>
<feature type="transmembrane region" description="Helical" evidence="2">
    <location>
        <begin position="32"/>
        <end position="54"/>
    </location>
</feature>
<dbReference type="Proteomes" id="UP000199600">
    <property type="component" value="Unassembled WGS sequence"/>
</dbReference>
<organism evidence="3 4">
    <name type="scientific">Candidatus Propionivibrio aalborgensis</name>
    <dbReference type="NCBI Taxonomy" id="1860101"/>
    <lineage>
        <taxon>Bacteria</taxon>
        <taxon>Pseudomonadati</taxon>
        <taxon>Pseudomonadota</taxon>
        <taxon>Betaproteobacteria</taxon>
        <taxon>Rhodocyclales</taxon>
        <taxon>Rhodocyclaceae</taxon>
        <taxon>Propionivibrio</taxon>
    </lineage>
</organism>
<keyword evidence="2" id="KW-1133">Transmembrane helix</keyword>
<sequence length="254" mass="28465">MATSGASIKLKRLRQRFGINAPKLAIRTHVAWYWRALAIIVMLSVSLALAIWIYDAGRRIAGYQSNESEQEIQSLRNRVTELDAELNKLRTLAGSGESSLMIERATLDQLSRQAKTLELENAALKEDLAFFEGLMPSSVAGEEVGVRIDKLRVEPTGVLGEYRYRMLVINNGVRQAKELKGSLQFLVKTQQGGKDVMITLPSGKEPERENYRFELKHFHRLEGVFSVPSGAVVEEVEARLLLDGVVRVRQSVTL</sequence>